<reference evidence="2 3" key="1">
    <citation type="submission" date="2019-07" db="EMBL/GenBank/DDBJ databases">
        <title>Draft genome for Streptomyces benahoarensis MZ03-48.</title>
        <authorList>
            <person name="Gonzalez-Pimentel J.L."/>
        </authorList>
    </citation>
    <scope>NUCLEOTIDE SEQUENCE [LARGE SCALE GENOMIC DNA]</scope>
    <source>
        <strain evidence="2 3">MZ03-48</strain>
    </source>
</reference>
<organism evidence="2 3">
    <name type="scientific">Streptomyces benahoarensis</name>
    <dbReference type="NCBI Taxonomy" id="2595054"/>
    <lineage>
        <taxon>Bacteria</taxon>
        <taxon>Bacillati</taxon>
        <taxon>Actinomycetota</taxon>
        <taxon>Actinomycetes</taxon>
        <taxon>Kitasatosporales</taxon>
        <taxon>Streptomycetaceae</taxon>
        <taxon>Streptomyces</taxon>
    </lineage>
</organism>
<proteinExistence type="predicted"/>
<keyword evidence="3" id="KW-1185">Reference proteome</keyword>
<dbReference type="EMBL" id="VKLS01000013">
    <property type="protein sequence ID" value="TSB43763.1"/>
    <property type="molecule type" value="Genomic_DNA"/>
</dbReference>
<sequence>MGPDRPERPVGGGASGWDQGPAGGQGAVEGVHGGGMHRWREFVEAVQQRMRPVSSSAWARSPRVSLVVAVAEARRPGWERRS</sequence>
<dbReference type="Proteomes" id="UP000320888">
    <property type="component" value="Unassembled WGS sequence"/>
</dbReference>
<evidence type="ECO:0000256" key="1">
    <source>
        <dbReference type="SAM" id="MobiDB-lite"/>
    </source>
</evidence>
<evidence type="ECO:0000313" key="2">
    <source>
        <dbReference type="EMBL" id="TSB43763.1"/>
    </source>
</evidence>
<comment type="caution">
    <text evidence="2">The sequence shown here is derived from an EMBL/GenBank/DDBJ whole genome shotgun (WGS) entry which is preliminary data.</text>
</comment>
<protein>
    <submittedName>
        <fullName evidence="2">Uncharacterized protein</fullName>
    </submittedName>
</protein>
<feature type="region of interest" description="Disordered" evidence="1">
    <location>
        <begin position="1"/>
        <end position="33"/>
    </location>
</feature>
<dbReference type="AlphaFoldDB" id="A0A553ZQR7"/>
<gene>
    <name evidence="2" type="ORF">FNZ23_02785</name>
</gene>
<name>A0A553ZQR7_9ACTN</name>
<evidence type="ECO:0000313" key="3">
    <source>
        <dbReference type="Proteomes" id="UP000320888"/>
    </source>
</evidence>
<accession>A0A553ZQR7</accession>
<feature type="compositionally biased region" description="Gly residues" evidence="1">
    <location>
        <begin position="10"/>
        <end position="33"/>
    </location>
</feature>